<evidence type="ECO:0000313" key="6">
    <source>
        <dbReference type="EMBL" id="PAV03440.1"/>
    </source>
</evidence>
<dbReference type="InterPro" id="IPR036227">
    <property type="entry name" value="Ribosomal_uL15/eL18_sf"/>
</dbReference>
<dbReference type="GO" id="GO:0003723">
    <property type="term" value="F:RNA binding"/>
    <property type="evidence" value="ECO:0007669"/>
    <property type="project" value="TreeGrafter"/>
</dbReference>
<name>A0A2A2H284_METBR</name>
<keyword evidence="2 4" id="KW-0689">Ribosomal protein</keyword>
<evidence type="ECO:0000256" key="3">
    <source>
        <dbReference type="ARBA" id="ARBA00023274"/>
    </source>
</evidence>
<dbReference type="GO" id="GO:0006412">
    <property type="term" value="P:translation"/>
    <property type="evidence" value="ECO:0007669"/>
    <property type="project" value="UniProtKB-UniRule"/>
</dbReference>
<dbReference type="PROSITE" id="PS00475">
    <property type="entry name" value="RIBOSOMAL_L15"/>
    <property type="match status" value="1"/>
</dbReference>
<dbReference type="InterPro" id="IPR021131">
    <property type="entry name" value="Ribosomal_uL15/eL18"/>
</dbReference>
<reference evidence="6 7" key="1">
    <citation type="journal article" date="2017" name="BMC Genomics">
        <title>Genomic analysis of methanogenic archaea reveals a shift towards energy conservation.</title>
        <authorList>
            <person name="Gilmore S.P."/>
            <person name="Henske J.K."/>
            <person name="Sexton J.A."/>
            <person name="Solomon K.V."/>
            <person name="Seppala S."/>
            <person name="Yoo J.I."/>
            <person name="Huyett L.M."/>
            <person name="Pressman A."/>
            <person name="Cogan J.Z."/>
            <person name="Kivenson V."/>
            <person name="Peng X."/>
            <person name="Tan Y."/>
            <person name="Valentine D.L."/>
            <person name="O'Malley M.A."/>
        </authorList>
    </citation>
    <scope>NUCLEOTIDE SEQUENCE [LARGE SCALE GENOMIC DNA]</scope>
    <source>
        <strain evidence="6 7">M.o.H.</strain>
    </source>
</reference>
<keyword evidence="7" id="KW-1185">Reference proteome</keyword>
<dbReference type="PANTHER" id="PTHR10934">
    <property type="entry name" value="60S RIBOSOMAL PROTEIN L18"/>
    <property type="match status" value="1"/>
</dbReference>
<evidence type="ECO:0000256" key="1">
    <source>
        <dbReference type="ARBA" id="ARBA00006815"/>
    </source>
</evidence>
<dbReference type="HAMAP" id="MF_00329">
    <property type="entry name" value="Ribosomal_eL18"/>
    <property type="match status" value="1"/>
</dbReference>
<organism evidence="6 7">
    <name type="scientific">Methanobacterium bryantii</name>
    <dbReference type="NCBI Taxonomy" id="2161"/>
    <lineage>
        <taxon>Archaea</taxon>
        <taxon>Methanobacteriati</taxon>
        <taxon>Methanobacteriota</taxon>
        <taxon>Methanomada group</taxon>
        <taxon>Methanobacteria</taxon>
        <taxon>Methanobacteriales</taxon>
        <taxon>Methanobacteriaceae</taxon>
        <taxon>Methanobacterium</taxon>
    </lineage>
</organism>
<accession>A0A2A2H284</accession>
<dbReference type="EMBL" id="LMVM01000038">
    <property type="protein sequence ID" value="PAV03440.1"/>
    <property type="molecule type" value="Genomic_DNA"/>
</dbReference>
<dbReference type="Gene3D" id="3.100.10.10">
    <property type="match status" value="1"/>
</dbReference>
<comment type="similarity">
    <text evidence="1 4">Belongs to the eukaryotic ribosomal protein eL18 family.</text>
</comment>
<keyword evidence="3 4" id="KW-0687">Ribonucleoprotein</keyword>
<protein>
    <recommendedName>
        <fullName evidence="4">Large ribosomal subunit protein eL18</fullName>
    </recommendedName>
</protein>
<evidence type="ECO:0000256" key="2">
    <source>
        <dbReference type="ARBA" id="ARBA00022980"/>
    </source>
</evidence>
<evidence type="ECO:0000259" key="5">
    <source>
        <dbReference type="Pfam" id="PF00828"/>
    </source>
</evidence>
<dbReference type="Pfam" id="PF00828">
    <property type="entry name" value="Ribosomal_L27A"/>
    <property type="match status" value="1"/>
</dbReference>
<dbReference type="InterPro" id="IPR001196">
    <property type="entry name" value="Ribosomal_uL15_CS"/>
</dbReference>
<dbReference type="InterPro" id="IPR022947">
    <property type="entry name" value="Ribosomal_eL18_arc"/>
</dbReference>
<evidence type="ECO:0000256" key="4">
    <source>
        <dbReference type="HAMAP-Rule" id="MF_00329"/>
    </source>
</evidence>
<dbReference type="InterPro" id="IPR021132">
    <property type="entry name" value="Ribosomal_eL18/eL18-A/B/_CS"/>
</dbReference>
<dbReference type="InterPro" id="IPR000039">
    <property type="entry name" value="Ribosomal_eL18"/>
</dbReference>
<dbReference type="AlphaFoldDB" id="A0A2A2H284"/>
<proteinExistence type="inferred from homology"/>
<sequence>MKLTKTNPKITEIIGNLKEKSYQEDVSIWKDIAKRLERSRRRYAEVNISKINRHSSPDETIIVPGKILGSGELDHKVNVVALTFSKKAEEKIDAAGGKCLGISEILDENPKGNKIRIIE</sequence>
<dbReference type="OrthoDB" id="11309at2157"/>
<dbReference type="Proteomes" id="UP000217784">
    <property type="component" value="Unassembled WGS sequence"/>
</dbReference>
<dbReference type="PROSITE" id="PS01106">
    <property type="entry name" value="RIBOSOMAL_L18E"/>
    <property type="match status" value="1"/>
</dbReference>
<gene>
    <name evidence="4" type="primary">rpl18e</name>
    <name evidence="6" type="ORF">ASJ80_00340</name>
</gene>
<dbReference type="GO" id="GO:0022625">
    <property type="term" value="C:cytosolic large ribosomal subunit"/>
    <property type="evidence" value="ECO:0007669"/>
    <property type="project" value="TreeGrafter"/>
</dbReference>
<evidence type="ECO:0000313" key="7">
    <source>
        <dbReference type="Proteomes" id="UP000217784"/>
    </source>
</evidence>
<comment type="caution">
    <text evidence="6">The sequence shown here is derived from an EMBL/GenBank/DDBJ whole genome shotgun (WGS) entry which is preliminary data.</text>
</comment>
<dbReference type="SUPFAM" id="SSF52080">
    <property type="entry name" value="Ribosomal proteins L15p and L18e"/>
    <property type="match status" value="1"/>
</dbReference>
<feature type="domain" description="Large ribosomal subunit protein uL15/eL18" evidence="5">
    <location>
        <begin position="63"/>
        <end position="99"/>
    </location>
</feature>
<dbReference type="GO" id="GO:0003735">
    <property type="term" value="F:structural constituent of ribosome"/>
    <property type="evidence" value="ECO:0007669"/>
    <property type="project" value="InterPro"/>
</dbReference>
<dbReference type="RefSeq" id="WP_069582869.1">
    <property type="nucleotide sequence ID" value="NZ_LMVM01000038.1"/>
</dbReference>
<dbReference type="NCBIfam" id="NF003079">
    <property type="entry name" value="PRK04005.1"/>
    <property type="match status" value="1"/>
</dbReference>
<dbReference type="PANTHER" id="PTHR10934:SF2">
    <property type="entry name" value="LARGE RIBOSOMAL SUBUNIT PROTEIN EL18"/>
    <property type="match status" value="1"/>
</dbReference>